<dbReference type="AlphaFoldDB" id="A0A8H6MGK8"/>
<dbReference type="InterPro" id="IPR001338">
    <property type="entry name" value="Class_I_Hydrophobin"/>
</dbReference>
<keyword evidence="5" id="KW-1015">Disulfide bond</keyword>
<dbReference type="Gene3D" id="1.20.1280.50">
    <property type="match status" value="1"/>
</dbReference>
<dbReference type="Pfam" id="PF12937">
    <property type="entry name" value="F-box-like"/>
    <property type="match status" value="1"/>
</dbReference>
<reference evidence="9 10" key="1">
    <citation type="submission" date="2020-07" db="EMBL/GenBank/DDBJ databases">
        <title>Comparative genomics of pyrophilous fungi reveals a link between fire events and developmental genes.</title>
        <authorList>
            <consortium name="DOE Joint Genome Institute"/>
            <person name="Steindorff A.S."/>
            <person name="Carver A."/>
            <person name="Calhoun S."/>
            <person name="Stillman K."/>
            <person name="Liu H."/>
            <person name="Lipzen A."/>
            <person name="Pangilinan J."/>
            <person name="Labutti K."/>
            <person name="Bruns T.D."/>
            <person name="Grigoriev I.V."/>
        </authorList>
    </citation>
    <scope>NUCLEOTIDE SEQUENCE [LARGE SCALE GENOMIC DNA]</scope>
    <source>
        <strain evidence="9 10">CBS 144469</strain>
    </source>
</reference>
<dbReference type="InterPro" id="IPR036047">
    <property type="entry name" value="F-box-like_dom_sf"/>
</dbReference>
<evidence type="ECO:0000259" key="8">
    <source>
        <dbReference type="PROSITE" id="PS50181"/>
    </source>
</evidence>
<dbReference type="PROSITE" id="PS50181">
    <property type="entry name" value="FBOX"/>
    <property type="match status" value="1"/>
</dbReference>
<accession>A0A8H6MGK8</accession>
<dbReference type="InterPro" id="IPR001810">
    <property type="entry name" value="F-box_dom"/>
</dbReference>
<feature type="domain" description="F-box" evidence="8">
    <location>
        <begin position="148"/>
        <end position="198"/>
    </location>
</feature>
<evidence type="ECO:0000313" key="9">
    <source>
        <dbReference type="EMBL" id="KAF6763862.1"/>
    </source>
</evidence>
<evidence type="ECO:0000256" key="1">
    <source>
        <dbReference type="ARBA" id="ARBA00004191"/>
    </source>
</evidence>
<dbReference type="CDD" id="cd09917">
    <property type="entry name" value="F-box_SF"/>
    <property type="match status" value="1"/>
</dbReference>
<evidence type="ECO:0000256" key="5">
    <source>
        <dbReference type="ARBA" id="ARBA00023157"/>
    </source>
</evidence>
<protein>
    <submittedName>
        <fullName evidence="9">Fungal hydrophobin-domain-containing protein</fullName>
    </submittedName>
</protein>
<dbReference type="GO" id="GO:0009277">
    <property type="term" value="C:fungal-type cell wall"/>
    <property type="evidence" value="ECO:0007669"/>
    <property type="project" value="InterPro"/>
</dbReference>
<evidence type="ECO:0000256" key="4">
    <source>
        <dbReference type="ARBA" id="ARBA00022525"/>
    </source>
</evidence>
<evidence type="ECO:0000256" key="7">
    <source>
        <dbReference type="SAM" id="SignalP"/>
    </source>
</evidence>
<sequence>MFFRISAVTIAVALAMPMVLASPAGLSARTDSCSTGSLECCKDMTSGTSAPATAIAKLLGITGSLGKFVGLTCSPINVPGAGGTHCTQQVVCCNNNSFNGVMAIGCTALQRRSLIGVLVLSHPTQEETEGRECQYKKPGKARNKKGCLKIVVDLPVDMLLEVFSYVDPVDLYNLARTDRSLRALLLSRCAAQAIWTNAFERINYPCPDDLTPPRFASMLFGQGCFHCPSKQGQCIWAYYDRVCTRCSRERYTDIIGKDDLSIVLRKIIPSCTVIGSKHRLRTAELDLLEGKLVQGTKTYLAYVKKAEKQAATIMKWASAHVARDEERRNLDQNKAYLLKDWEKIKPRLLECLEAPRRAAALQKWKELIIERTRTLSVIYEDYLAQNQYDGSTAPTAGELATMEPFRSIIYDSPEQDTVTASELSKHTDTLPNLISVWNKGVVDHLLSLLPQAIPGGGTVIIESDRARKEPPPSPRSVSELYKATSTFNCINCSSTLLFPNVLVHKCLLRPDVKNADDPNGLWNQGRDQVLFDTAGRGVVNLILGLIDMDSNTATWKEADTAGHRLSCMRCRYTRSYNACAMSWRYAVVHESTAHSCDQANIGEEAWEVLDPIALEAAGYRSERPSEIEVDERVSNWQIEQWARSTAGYLMTSDQNRGFIEDEPEARQLVDKSGKSSEADIRHWGTLASRQ</sequence>
<comment type="subcellular location">
    <subcellularLocation>
        <location evidence="1">Secreted</location>
        <location evidence="1">Cell wall</location>
    </subcellularLocation>
</comment>
<dbReference type="Pfam" id="PF01185">
    <property type="entry name" value="Hydrophobin"/>
    <property type="match status" value="1"/>
</dbReference>
<keyword evidence="3" id="KW-0134">Cell wall</keyword>
<organism evidence="9 10">
    <name type="scientific">Ephemerocybe angulata</name>
    <dbReference type="NCBI Taxonomy" id="980116"/>
    <lineage>
        <taxon>Eukaryota</taxon>
        <taxon>Fungi</taxon>
        <taxon>Dikarya</taxon>
        <taxon>Basidiomycota</taxon>
        <taxon>Agaricomycotina</taxon>
        <taxon>Agaricomycetes</taxon>
        <taxon>Agaricomycetidae</taxon>
        <taxon>Agaricales</taxon>
        <taxon>Agaricineae</taxon>
        <taxon>Psathyrellaceae</taxon>
        <taxon>Ephemerocybe</taxon>
    </lineage>
</organism>
<comment type="caution">
    <text evidence="9">The sequence shown here is derived from an EMBL/GenBank/DDBJ whole genome shotgun (WGS) entry which is preliminary data.</text>
</comment>
<dbReference type="GO" id="GO:0005199">
    <property type="term" value="F:structural constituent of cell wall"/>
    <property type="evidence" value="ECO:0007669"/>
    <property type="project" value="InterPro"/>
</dbReference>
<feature type="region of interest" description="Disordered" evidence="6">
    <location>
        <begin position="665"/>
        <end position="690"/>
    </location>
</feature>
<keyword evidence="4" id="KW-0964">Secreted</keyword>
<feature type="chain" id="PRO_5034047442" evidence="7">
    <location>
        <begin position="22"/>
        <end position="690"/>
    </location>
</feature>
<comment type="similarity">
    <text evidence="2">Belongs to the fungal hydrophobin family.</text>
</comment>
<dbReference type="SUPFAM" id="SSF81383">
    <property type="entry name" value="F-box domain"/>
    <property type="match status" value="1"/>
</dbReference>
<dbReference type="Proteomes" id="UP000521943">
    <property type="component" value="Unassembled WGS sequence"/>
</dbReference>
<evidence type="ECO:0000256" key="2">
    <source>
        <dbReference type="ARBA" id="ARBA00010446"/>
    </source>
</evidence>
<dbReference type="CDD" id="cd23507">
    <property type="entry name" value="hydrophobin_I"/>
    <property type="match status" value="1"/>
</dbReference>
<dbReference type="OrthoDB" id="2322499at2759"/>
<dbReference type="SMART" id="SM00075">
    <property type="entry name" value="HYDRO"/>
    <property type="match status" value="1"/>
</dbReference>
<keyword evidence="10" id="KW-1185">Reference proteome</keyword>
<keyword evidence="7" id="KW-0732">Signal</keyword>
<name>A0A8H6MGK8_9AGAR</name>
<gene>
    <name evidence="9" type="ORF">DFP72DRAFT_1059910</name>
</gene>
<feature type="signal peptide" evidence="7">
    <location>
        <begin position="1"/>
        <end position="21"/>
    </location>
</feature>
<evidence type="ECO:0000256" key="6">
    <source>
        <dbReference type="SAM" id="MobiDB-lite"/>
    </source>
</evidence>
<evidence type="ECO:0000313" key="10">
    <source>
        <dbReference type="Proteomes" id="UP000521943"/>
    </source>
</evidence>
<feature type="compositionally biased region" description="Basic and acidic residues" evidence="6">
    <location>
        <begin position="665"/>
        <end position="682"/>
    </location>
</feature>
<dbReference type="EMBL" id="JACGCI010000005">
    <property type="protein sequence ID" value="KAF6763862.1"/>
    <property type="molecule type" value="Genomic_DNA"/>
</dbReference>
<proteinExistence type="inferred from homology"/>
<evidence type="ECO:0000256" key="3">
    <source>
        <dbReference type="ARBA" id="ARBA00022512"/>
    </source>
</evidence>